<dbReference type="Proteomes" id="UP000615580">
    <property type="component" value="Unassembled WGS sequence"/>
</dbReference>
<evidence type="ECO:0000313" key="2">
    <source>
        <dbReference type="Proteomes" id="UP000615580"/>
    </source>
</evidence>
<sequence>MIYNDKHYLDGVKVIGISKHRWSHNRHTWRDGNVIRTGRLLDVVPGRSADVLRTWLKNYSEVS</sequence>
<organism evidence="1 2">
    <name type="scientific">Corynebacterium belfantii</name>
    <dbReference type="NCBI Taxonomy" id="2014537"/>
    <lineage>
        <taxon>Bacteria</taxon>
        <taxon>Bacillati</taxon>
        <taxon>Actinomycetota</taxon>
        <taxon>Actinomycetes</taxon>
        <taxon>Mycobacteriales</taxon>
        <taxon>Corynebacteriaceae</taxon>
        <taxon>Corynebacterium</taxon>
    </lineage>
</organism>
<dbReference type="RefSeq" id="WP_133119730.1">
    <property type="nucleotide sequence ID" value="NZ_CBCSFR010000014.1"/>
</dbReference>
<comment type="caution">
    <text evidence="1">The sequence shown here is derived from an EMBL/GenBank/DDBJ whole genome shotgun (WGS) entry which is preliminary data.</text>
</comment>
<reference evidence="1 2" key="1">
    <citation type="journal article" date="2020" name="J. Clin. Microbiol.">
        <title>Assessing the Genetic Diversity of Austrian Corynebacterium diphtheriae Clinical Isolates, 2011-2019.</title>
        <authorList>
            <person name="Schaeffer J."/>
            <person name="Huhulescu S."/>
            <person name="Stoeger A."/>
            <person name="Allerberger F."/>
            <person name="Ruppitsch W."/>
        </authorList>
    </citation>
    <scope>NUCLEOTIDE SEQUENCE [LARGE SCALE GENOMIC DNA]</scope>
    <source>
        <strain evidence="1 2">04-17</strain>
    </source>
</reference>
<keyword evidence="2" id="KW-1185">Reference proteome</keyword>
<accession>A0ABS0LF31</accession>
<proteinExistence type="predicted"/>
<evidence type="ECO:0000313" key="1">
    <source>
        <dbReference type="EMBL" id="MBG9354779.1"/>
    </source>
</evidence>
<name>A0ABS0LF31_9CORY</name>
<dbReference type="EMBL" id="JADQUG010000041">
    <property type="protein sequence ID" value="MBG9354779.1"/>
    <property type="molecule type" value="Genomic_DNA"/>
</dbReference>
<protein>
    <submittedName>
        <fullName evidence="1">Uncharacterized protein</fullName>
    </submittedName>
</protein>
<gene>
    <name evidence="1" type="ORF">I4J41_09385</name>
</gene>